<dbReference type="EMBL" id="BAAAZC010000024">
    <property type="protein sequence ID" value="GAA3978737.1"/>
    <property type="molecule type" value="Genomic_DNA"/>
</dbReference>
<evidence type="ECO:0008006" key="4">
    <source>
        <dbReference type="Google" id="ProtNLM"/>
    </source>
</evidence>
<evidence type="ECO:0000313" key="3">
    <source>
        <dbReference type="Proteomes" id="UP001500742"/>
    </source>
</evidence>
<evidence type="ECO:0000256" key="1">
    <source>
        <dbReference type="SAM" id="SignalP"/>
    </source>
</evidence>
<dbReference type="RefSeq" id="WP_259096223.1">
    <property type="nucleotide sequence ID" value="NZ_BAAAZC010000024.1"/>
</dbReference>
<feature type="signal peptide" evidence="1">
    <location>
        <begin position="1"/>
        <end position="21"/>
    </location>
</feature>
<dbReference type="Proteomes" id="UP001500742">
    <property type="component" value="Unassembled WGS sequence"/>
</dbReference>
<keyword evidence="3" id="KW-1185">Reference proteome</keyword>
<accession>A0ABP7QCA7</accession>
<reference evidence="3" key="1">
    <citation type="journal article" date="2019" name="Int. J. Syst. Evol. Microbiol.">
        <title>The Global Catalogue of Microorganisms (GCM) 10K type strain sequencing project: providing services to taxonomists for standard genome sequencing and annotation.</title>
        <authorList>
            <consortium name="The Broad Institute Genomics Platform"/>
            <consortium name="The Broad Institute Genome Sequencing Center for Infectious Disease"/>
            <person name="Wu L."/>
            <person name="Ma J."/>
        </authorList>
    </citation>
    <scope>NUCLEOTIDE SEQUENCE [LARGE SCALE GENOMIC DNA]</scope>
    <source>
        <strain evidence="3">JCM 16601</strain>
    </source>
</reference>
<protein>
    <recommendedName>
        <fullName evidence="4">Outer membrane protein beta-barrel domain-containing protein</fullName>
    </recommendedName>
</protein>
<comment type="caution">
    <text evidence="2">The sequence shown here is derived from an EMBL/GenBank/DDBJ whole genome shotgun (WGS) entry which is preliminary data.</text>
</comment>
<name>A0ABP7QCA7_9SPHI</name>
<evidence type="ECO:0000313" key="2">
    <source>
        <dbReference type="EMBL" id="GAA3978737.1"/>
    </source>
</evidence>
<feature type="chain" id="PRO_5045633382" description="Outer membrane protein beta-barrel domain-containing protein" evidence="1">
    <location>
        <begin position="22"/>
        <end position="313"/>
    </location>
</feature>
<organism evidence="2 3">
    <name type="scientific">Mucilaginibacter dorajii</name>
    <dbReference type="NCBI Taxonomy" id="692994"/>
    <lineage>
        <taxon>Bacteria</taxon>
        <taxon>Pseudomonadati</taxon>
        <taxon>Bacteroidota</taxon>
        <taxon>Sphingobacteriia</taxon>
        <taxon>Sphingobacteriales</taxon>
        <taxon>Sphingobacteriaceae</taxon>
        <taxon>Mucilaginibacter</taxon>
    </lineage>
</organism>
<keyword evidence="1" id="KW-0732">Signal</keyword>
<sequence>MNKLKLTVLLLIMGSSIHTFAQLTTTTDTTKRPHVKEVFVNVGAQYISNLTYAGRRDESSVPLLLPSVTLVSKHGFFLSAIGYFDLNGSKSGAEGLSVTPGYVFGFDSKKYYGGNVSATKFFITGSSPIILSSFDATIDAQLYANPDNIIKFTVGGSYRFDKNDRHDIINTAELSKEIFAYKTGATKLNGLKFTPTATLYAGTQSFYQTYYTESQVTRSVETPQKQTPINILFPNQPKQTIITQTVTQENQKEVRRYQLLAFSGSMPVTYVMNKVQFIFTPYLIKPFNQVDYVSNSSKNGLYFLFSMGASVTF</sequence>
<proteinExistence type="predicted"/>
<gene>
    <name evidence="2" type="ORF">GCM10022210_32220</name>
</gene>